<gene>
    <name evidence="1" type="ORF">JI435_417360</name>
</gene>
<evidence type="ECO:0000313" key="1">
    <source>
        <dbReference type="EMBL" id="QRD01913.1"/>
    </source>
</evidence>
<accession>A0A7U2FAW1</accession>
<dbReference type="Proteomes" id="UP000663193">
    <property type="component" value="Chromosome 13"/>
</dbReference>
<dbReference type="AlphaFoldDB" id="A0A7U2FAW1"/>
<proteinExistence type="predicted"/>
<dbReference type="VEuPathDB" id="FungiDB:JI435_417360"/>
<name>A0A7U2FAW1_PHANO</name>
<dbReference type="EMBL" id="CP069035">
    <property type="protein sequence ID" value="QRD01913.1"/>
    <property type="molecule type" value="Genomic_DNA"/>
</dbReference>
<protein>
    <submittedName>
        <fullName evidence="1">Uncharacterized protein</fullName>
    </submittedName>
</protein>
<organism evidence="1 2">
    <name type="scientific">Phaeosphaeria nodorum (strain SN15 / ATCC MYA-4574 / FGSC 10173)</name>
    <name type="common">Glume blotch fungus</name>
    <name type="synonym">Parastagonospora nodorum</name>
    <dbReference type="NCBI Taxonomy" id="321614"/>
    <lineage>
        <taxon>Eukaryota</taxon>
        <taxon>Fungi</taxon>
        <taxon>Dikarya</taxon>
        <taxon>Ascomycota</taxon>
        <taxon>Pezizomycotina</taxon>
        <taxon>Dothideomycetes</taxon>
        <taxon>Pleosporomycetidae</taxon>
        <taxon>Pleosporales</taxon>
        <taxon>Pleosporineae</taxon>
        <taxon>Phaeosphaeriaceae</taxon>
        <taxon>Parastagonospora</taxon>
    </lineage>
</organism>
<evidence type="ECO:0000313" key="2">
    <source>
        <dbReference type="Proteomes" id="UP000663193"/>
    </source>
</evidence>
<keyword evidence="2" id="KW-1185">Reference proteome</keyword>
<sequence>MCVSSVSGRRGGPSYAFGLMVFDFNDESSTEQPGGRNSTDSITRLRTPRSSIQLRTATFVPTFVSCATKQETSPKYAWCVGTTRTPNSTTGLVLVIAKVHMAKHRCSIRTCKS</sequence>
<reference evidence="2" key="1">
    <citation type="journal article" date="2021" name="BMC Genomics">
        <title>Chromosome-level genome assembly and manually-curated proteome of model necrotroph Parastagonospora nodorum Sn15 reveals a genome-wide trove of candidate effector homologs, and redundancy of virulence-related functions within an accessory chromosome.</title>
        <authorList>
            <person name="Bertazzoni S."/>
            <person name="Jones D.A.B."/>
            <person name="Phan H.T."/>
            <person name="Tan K.-C."/>
            <person name="Hane J.K."/>
        </authorList>
    </citation>
    <scope>NUCLEOTIDE SEQUENCE [LARGE SCALE GENOMIC DNA]</scope>
    <source>
        <strain evidence="2">SN15 / ATCC MYA-4574 / FGSC 10173)</strain>
    </source>
</reference>